<dbReference type="GO" id="GO:0045202">
    <property type="term" value="C:synapse"/>
    <property type="evidence" value="ECO:0007669"/>
    <property type="project" value="Ensembl"/>
</dbReference>
<dbReference type="GO" id="GO:0000492">
    <property type="term" value="P:box C/D snoRNP assembly"/>
    <property type="evidence" value="ECO:0007669"/>
    <property type="project" value="Ensembl"/>
</dbReference>
<dbReference type="OMA" id="WMFWAML"/>
<feature type="compositionally biased region" description="Low complexity" evidence="1">
    <location>
        <begin position="64"/>
        <end position="85"/>
    </location>
</feature>
<organism evidence="3 4">
    <name type="scientific">Chelonoidis abingdonii</name>
    <name type="common">Abingdon island giant tortoise</name>
    <name type="synonym">Testudo abingdonii</name>
    <dbReference type="NCBI Taxonomy" id="106734"/>
    <lineage>
        <taxon>Eukaryota</taxon>
        <taxon>Metazoa</taxon>
        <taxon>Chordata</taxon>
        <taxon>Craniata</taxon>
        <taxon>Vertebrata</taxon>
        <taxon>Euteleostomi</taxon>
        <taxon>Archelosauria</taxon>
        <taxon>Testudinata</taxon>
        <taxon>Testudines</taxon>
        <taxon>Cryptodira</taxon>
        <taxon>Durocryptodira</taxon>
        <taxon>Testudinoidea</taxon>
        <taxon>Testudinidae</taxon>
        <taxon>Chelonoidis</taxon>
    </lineage>
</organism>
<dbReference type="GO" id="GO:0051117">
    <property type="term" value="F:ATPase binding"/>
    <property type="evidence" value="ECO:0007669"/>
    <property type="project" value="Ensembl"/>
</dbReference>
<dbReference type="GO" id="GO:0042802">
    <property type="term" value="F:identical protein binding"/>
    <property type="evidence" value="ECO:0007669"/>
    <property type="project" value="Ensembl"/>
</dbReference>
<evidence type="ECO:0000313" key="3">
    <source>
        <dbReference type="Ensembl" id="ENSCABP00000026660.1"/>
    </source>
</evidence>
<feature type="compositionally biased region" description="Basic residues" evidence="1">
    <location>
        <begin position="357"/>
        <end position="372"/>
    </location>
</feature>
<dbReference type="GO" id="GO:0030674">
    <property type="term" value="F:protein-macromolecule adaptor activity"/>
    <property type="evidence" value="ECO:0007669"/>
    <property type="project" value="Ensembl"/>
</dbReference>
<dbReference type="InterPro" id="IPR039136">
    <property type="entry name" value="NUFIP1-like"/>
</dbReference>
<dbReference type="GO" id="GO:0070761">
    <property type="term" value="C:pre-snoRNP complex"/>
    <property type="evidence" value="ECO:0007669"/>
    <property type="project" value="Ensembl"/>
</dbReference>
<dbReference type="Proteomes" id="UP000694404">
    <property type="component" value="Unplaced"/>
</dbReference>
<evidence type="ECO:0000259" key="2">
    <source>
        <dbReference type="PROSITE" id="PS00028"/>
    </source>
</evidence>
<feature type="compositionally biased region" description="Polar residues" evidence="1">
    <location>
        <begin position="326"/>
        <end position="336"/>
    </location>
</feature>
<dbReference type="GO" id="GO:0008023">
    <property type="term" value="C:transcription elongation factor complex"/>
    <property type="evidence" value="ECO:0007669"/>
    <property type="project" value="Ensembl"/>
</dbReference>
<sequence length="494" mass="54304">GGRRGLFAPDMNPFAWYPPPPPMFRPPVFCPPPAWDPGFWAPPPGDYPPPGAWYQPSPAYGELPGAPHPGRGVPAGARGRGSAPGLDISGRRGRKKEPVFSHYCDTCDRGYKNQEKYDEHVAQHTQCAEDGCSFSAHEKNFPTLANIEKKKALQIEKEERGDVLTTAQFGKMKGMWKAPQDEETSGCQGRQKKKQKRQFWKKFKKGDGDDASPLKAQNAASGPENHTFVKEPEKQSVSDVQTCMKDVDPLGILANSDAESDKDGAAAEDGKLGLTVIPKQVTSALSSLVTNYGSTSDSESEPEVPAKIVAKALKENQTILRNIPQASNIPQSPNSANRKERAEFTSATLASSNANKGHCRGSDRRRKKSLPVLPKRRPTLLEMLLAQDIRHERNVILQCVRYVIRNDMFGLHLKTEPVAETDSGQASRAAAEFLTDRPDESNVSCSSDLQLAEGEQDALFIVQSEKGAIGQASQMIHYIDEETWETPARQCEEN</sequence>
<feature type="region of interest" description="Disordered" evidence="1">
    <location>
        <begin position="63"/>
        <end position="93"/>
    </location>
</feature>
<dbReference type="PANTHER" id="PTHR13309:SF0">
    <property type="entry name" value="FMR1-INTERACTING PROTEIN NUFIP1"/>
    <property type="match status" value="1"/>
</dbReference>
<feature type="compositionally biased region" description="Basic and acidic residues" evidence="1">
    <location>
        <begin position="227"/>
        <end position="236"/>
    </location>
</feature>
<dbReference type="AlphaFoldDB" id="A0A8C0QP06"/>
<name>A0A8C0QP06_CHEAB</name>
<feature type="region of interest" description="Disordered" evidence="1">
    <location>
        <begin position="174"/>
        <end position="193"/>
    </location>
</feature>
<dbReference type="GO" id="GO:0001650">
    <property type="term" value="C:fibrillar center"/>
    <property type="evidence" value="ECO:0007669"/>
    <property type="project" value="Ensembl"/>
</dbReference>
<dbReference type="PROSITE" id="PS00028">
    <property type="entry name" value="ZINC_FINGER_C2H2_1"/>
    <property type="match status" value="1"/>
</dbReference>
<dbReference type="GeneTree" id="ENSGT00390000003758"/>
<dbReference type="GO" id="GO:0030515">
    <property type="term" value="F:snoRNA binding"/>
    <property type="evidence" value="ECO:0007669"/>
    <property type="project" value="Ensembl"/>
</dbReference>
<accession>A0A8C0QP06</accession>
<feature type="domain" description="C2H2-type" evidence="2">
    <location>
        <begin position="104"/>
        <end position="124"/>
    </location>
</feature>
<feature type="compositionally biased region" description="Polar residues" evidence="1">
    <location>
        <begin position="345"/>
        <end position="355"/>
    </location>
</feature>
<proteinExistence type="predicted"/>
<dbReference type="PANTHER" id="PTHR13309">
    <property type="entry name" value="NUCLEAR FRAGILE X MENTAL RETARDATION PROTEIN INTERACTING PROTEIN 1"/>
    <property type="match status" value="1"/>
</dbReference>
<dbReference type="GO" id="GO:0045944">
    <property type="term" value="P:positive regulation of transcription by RNA polymerase II"/>
    <property type="evidence" value="ECO:0007669"/>
    <property type="project" value="Ensembl"/>
</dbReference>
<feature type="region of interest" description="Disordered" evidence="1">
    <location>
        <begin position="326"/>
        <end position="372"/>
    </location>
</feature>
<feature type="region of interest" description="Disordered" evidence="1">
    <location>
        <begin position="203"/>
        <end position="236"/>
    </location>
</feature>
<evidence type="ECO:0000313" key="4">
    <source>
        <dbReference type="Proteomes" id="UP000694404"/>
    </source>
</evidence>
<dbReference type="InterPro" id="IPR013087">
    <property type="entry name" value="Znf_C2H2_type"/>
</dbReference>
<dbReference type="Ensembl" id="ENSCABT00000029195.1">
    <property type="protein sequence ID" value="ENSCABP00000026660.1"/>
    <property type="gene ID" value="ENSCABG00000019570.1"/>
</dbReference>
<reference evidence="3" key="1">
    <citation type="submission" date="2025-08" db="UniProtKB">
        <authorList>
            <consortium name="Ensembl"/>
        </authorList>
    </citation>
    <scope>IDENTIFICATION</scope>
</reference>
<evidence type="ECO:0000256" key="1">
    <source>
        <dbReference type="SAM" id="MobiDB-lite"/>
    </source>
</evidence>
<dbReference type="GO" id="GO:0005726">
    <property type="term" value="C:perichromatin fibrils"/>
    <property type="evidence" value="ECO:0007669"/>
    <property type="project" value="Ensembl"/>
</dbReference>
<gene>
    <name evidence="3" type="primary">NUFIP1</name>
</gene>
<reference evidence="3" key="2">
    <citation type="submission" date="2025-09" db="UniProtKB">
        <authorList>
            <consortium name="Ensembl"/>
        </authorList>
    </citation>
    <scope>IDENTIFICATION</scope>
</reference>
<protein>
    <submittedName>
        <fullName evidence="3">Nuclear FMR1 interacting protein 1</fullName>
    </submittedName>
</protein>
<dbReference type="GO" id="GO:0016363">
    <property type="term" value="C:nuclear matrix"/>
    <property type="evidence" value="ECO:0007669"/>
    <property type="project" value="Ensembl"/>
</dbReference>
<keyword evidence="4" id="KW-1185">Reference proteome</keyword>